<evidence type="ECO:0000256" key="1">
    <source>
        <dbReference type="SAM" id="MobiDB-lite"/>
    </source>
</evidence>
<dbReference type="Proteomes" id="UP001207742">
    <property type="component" value="Unassembled WGS sequence"/>
</dbReference>
<evidence type="ECO:0000313" key="3">
    <source>
        <dbReference type="Proteomes" id="UP001207742"/>
    </source>
</evidence>
<feature type="compositionally biased region" description="Polar residues" evidence="1">
    <location>
        <begin position="34"/>
        <end position="46"/>
    </location>
</feature>
<evidence type="ECO:0000313" key="2">
    <source>
        <dbReference type="EMBL" id="MCW3484574.1"/>
    </source>
</evidence>
<proteinExistence type="predicted"/>
<name>A0ABT3IKT2_9BACT</name>
<dbReference type="EMBL" id="JAPDNS010000001">
    <property type="protein sequence ID" value="MCW3484574.1"/>
    <property type="molecule type" value="Genomic_DNA"/>
</dbReference>
<protein>
    <submittedName>
        <fullName evidence="2">Uncharacterized protein</fullName>
    </submittedName>
</protein>
<sequence>MSNHYLSALLLINALLFGACQKEPSKNTPDGALTEQTTSNEANSRLSHSDEVLTPGGWRPKAKVGLVDTDQYLDAQDGRLRKLDRHSKQVLADYGPIEQTKGTEPDYPRNVNVPARHVLPLGSGWITYTHWTNTSGKPISYFSTSWVVPPAPSVPAGQTIFLFNGLQNSNYILQPVLQWGPSAAGGGNYWAIANWYVDGASGPAQYSNLIRVNPGTNLQGIMALTGSSGSNYSYTSSFTGYPSITLAVNNIQQLNWAAESLEAYSVSSCSNYPATPKTRLTNIEIRTGSTQAPLSWTVANPITDCGQHSTVVTNGTPNGVVDVFY</sequence>
<accession>A0ABT3IKT2</accession>
<gene>
    <name evidence="2" type="ORF">OL497_11755</name>
</gene>
<organism evidence="2 3">
    <name type="scientific">Chitinophaga nivalis</name>
    <dbReference type="NCBI Taxonomy" id="2991709"/>
    <lineage>
        <taxon>Bacteria</taxon>
        <taxon>Pseudomonadati</taxon>
        <taxon>Bacteroidota</taxon>
        <taxon>Chitinophagia</taxon>
        <taxon>Chitinophagales</taxon>
        <taxon>Chitinophagaceae</taxon>
        <taxon>Chitinophaga</taxon>
    </lineage>
</organism>
<reference evidence="2 3" key="1">
    <citation type="submission" date="2022-10" db="EMBL/GenBank/DDBJ databases">
        <title>Chitinophaga nivalis PC15 sp. nov., isolated from Pyeongchang county, South Korea.</title>
        <authorList>
            <person name="Trinh H.N."/>
        </authorList>
    </citation>
    <scope>NUCLEOTIDE SEQUENCE [LARGE SCALE GENOMIC DNA]</scope>
    <source>
        <strain evidence="2 3">PC14</strain>
    </source>
</reference>
<dbReference type="RefSeq" id="WP_264730300.1">
    <property type="nucleotide sequence ID" value="NZ_JAPDNR010000001.1"/>
</dbReference>
<feature type="region of interest" description="Disordered" evidence="1">
    <location>
        <begin position="24"/>
        <end position="54"/>
    </location>
</feature>
<keyword evidence="3" id="KW-1185">Reference proteome</keyword>
<comment type="caution">
    <text evidence="2">The sequence shown here is derived from an EMBL/GenBank/DDBJ whole genome shotgun (WGS) entry which is preliminary data.</text>
</comment>